<comment type="similarity">
    <text evidence="11 13">Belongs to the peptidase S1 family. CLIP subfamily.</text>
</comment>
<evidence type="ECO:0000259" key="14">
    <source>
        <dbReference type="PROSITE" id="PS50240"/>
    </source>
</evidence>
<keyword evidence="18" id="KW-1185">Reference proteome</keyword>
<protein>
    <recommendedName>
        <fullName evidence="13">CLIP domain-containing serine protease</fullName>
        <ecNumber evidence="12">3.4.21.-</ecNumber>
    </recommendedName>
</protein>
<dbReference type="SMART" id="SM00020">
    <property type="entry name" value="Tryp_SPc"/>
    <property type="match status" value="1"/>
</dbReference>
<dbReference type="EC" id="3.4.21.-" evidence="12"/>
<keyword evidence="4 12" id="KW-0645">Protease</keyword>
<dbReference type="InterPro" id="IPR043504">
    <property type="entry name" value="Peptidase_S1_PA_chymotrypsin"/>
</dbReference>
<keyword evidence="9" id="KW-1015">Disulfide bond</keyword>
<keyword evidence="5 13" id="KW-0732">Signal</keyword>
<evidence type="ECO:0000256" key="3">
    <source>
        <dbReference type="ARBA" id="ARBA00022588"/>
    </source>
</evidence>
<dbReference type="GO" id="GO:0004252">
    <property type="term" value="F:serine-type endopeptidase activity"/>
    <property type="evidence" value="ECO:0007669"/>
    <property type="project" value="UniProtKB-UniRule"/>
</dbReference>
<accession>A0A084VB53</accession>
<keyword evidence="6 12" id="KW-0378">Hydrolase</keyword>
<dbReference type="PRINTS" id="PR00722">
    <property type="entry name" value="CHYMOTRYPSIN"/>
</dbReference>
<dbReference type="FunFam" id="2.40.10.10:FF:000028">
    <property type="entry name" value="Serine protease easter"/>
    <property type="match status" value="1"/>
</dbReference>
<comment type="domain">
    <text evidence="13">The clip domain consists of 35-55 residues which are 'knitted' together usually by 3 conserved disulfide bonds forming a clip-like compact structure.</text>
</comment>
<dbReference type="InterPro" id="IPR022700">
    <property type="entry name" value="CLIP"/>
</dbReference>
<comment type="subcellular location">
    <subcellularLocation>
        <location evidence="1 13">Secreted</location>
    </subcellularLocation>
</comment>
<feature type="domain" description="Peptidase S1" evidence="14">
    <location>
        <begin position="90"/>
        <end position="349"/>
    </location>
</feature>
<dbReference type="InterPro" id="IPR009003">
    <property type="entry name" value="Peptidase_S1_PA"/>
</dbReference>
<dbReference type="PROSITE" id="PS00135">
    <property type="entry name" value="TRYPSIN_SER"/>
    <property type="match status" value="1"/>
</dbReference>
<reference evidence="16 18" key="1">
    <citation type="journal article" date="2014" name="BMC Genomics">
        <title>Genome sequence of Anopheles sinensis provides insight into genetics basis of mosquito competence for malaria parasites.</title>
        <authorList>
            <person name="Zhou D."/>
            <person name="Zhang D."/>
            <person name="Ding G."/>
            <person name="Shi L."/>
            <person name="Hou Q."/>
            <person name="Ye Y."/>
            <person name="Xu Y."/>
            <person name="Zhou H."/>
            <person name="Xiong C."/>
            <person name="Li S."/>
            <person name="Yu J."/>
            <person name="Hong S."/>
            <person name="Yu X."/>
            <person name="Zou P."/>
            <person name="Chen C."/>
            <person name="Chang X."/>
            <person name="Wang W."/>
            <person name="Lv Y."/>
            <person name="Sun Y."/>
            <person name="Ma L."/>
            <person name="Shen B."/>
            <person name="Zhu C."/>
        </authorList>
    </citation>
    <scope>NUCLEOTIDE SEQUENCE [LARGE SCALE GENOMIC DNA]</scope>
</reference>
<evidence type="ECO:0000313" key="17">
    <source>
        <dbReference type="EnsemblMetazoa" id="ASIC001193-PA"/>
    </source>
</evidence>
<evidence type="ECO:0000256" key="5">
    <source>
        <dbReference type="ARBA" id="ARBA00022729"/>
    </source>
</evidence>
<dbReference type="InterPro" id="IPR001254">
    <property type="entry name" value="Trypsin_dom"/>
</dbReference>
<dbReference type="VEuPathDB" id="VectorBase:ASIS022865"/>
<dbReference type="Gene3D" id="2.40.10.10">
    <property type="entry name" value="Trypsin-like serine proteases"/>
    <property type="match status" value="2"/>
</dbReference>
<organism evidence="16">
    <name type="scientific">Anopheles sinensis</name>
    <name type="common">Mosquito</name>
    <dbReference type="NCBI Taxonomy" id="74873"/>
    <lineage>
        <taxon>Eukaryota</taxon>
        <taxon>Metazoa</taxon>
        <taxon>Ecdysozoa</taxon>
        <taxon>Arthropoda</taxon>
        <taxon>Hexapoda</taxon>
        <taxon>Insecta</taxon>
        <taxon>Pterygota</taxon>
        <taxon>Neoptera</taxon>
        <taxon>Endopterygota</taxon>
        <taxon>Diptera</taxon>
        <taxon>Nematocera</taxon>
        <taxon>Culicoidea</taxon>
        <taxon>Culicidae</taxon>
        <taxon>Anophelinae</taxon>
        <taxon>Anopheles</taxon>
    </lineage>
</organism>
<dbReference type="EnsemblMetazoa" id="ASIC001193-RA">
    <property type="protein sequence ID" value="ASIC001193-PA"/>
    <property type="gene ID" value="ASIC001193"/>
</dbReference>
<dbReference type="GO" id="GO:0005576">
    <property type="term" value="C:extracellular region"/>
    <property type="evidence" value="ECO:0007669"/>
    <property type="project" value="UniProtKB-SubCell"/>
</dbReference>
<feature type="chain" id="PRO_5010759790" description="CLIP domain-containing serine protease" evidence="13">
    <location>
        <begin position="19"/>
        <end position="349"/>
    </location>
</feature>
<evidence type="ECO:0000256" key="11">
    <source>
        <dbReference type="ARBA" id="ARBA00024195"/>
    </source>
</evidence>
<sequence length="349" mass="38313">MAFLMVSIIGAIGKSVLTLQHGQSCTTPHDRPGKCVPLSKCPSLNRTVHTPDDYDILTSSRCGEESGTTMVCCLNVLPEFPGCGVMNMLRSGGDQITSIEEFPWAVLIEYQKQNGEYGYLCGGSLINERYVLTAAHCVTSLSHGWKVHRVRLGEWDLSSNPDCIQHTGNTVVEVCNSSPIDMDIETIVVHSGYTHAKTYHNDIALIRMARDVNFSLSVQPICLPLPKRIININHEDTSTIAVGWGRTETGHASQVKMKVDLIVQSLEECKLLYESKGASLMDTQMCVGGMDRKDTCTGDSGGPLMRMLGGVWYQIGVGSFGSTNCGTDNFPAVYTDVSKYVDWIREIVY</sequence>
<reference evidence="17" key="2">
    <citation type="submission" date="2020-05" db="UniProtKB">
        <authorList>
            <consortium name="EnsemblMetazoa"/>
        </authorList>
    </citation>
    <scope>IDENTIFICATION</scope>
</reference>
<dbReference type="SMART" id="SM00680">
    <property type="entry name" value="CLIP"/>
    <property type="match status" value="1"/>
</dbReference>
<dbReference type="Gene3D" id="3.30.1640.30">
    <property type="match status" value="1"/>
</dbReference>
<dbReference type="InterPro" id="IPR051487">
    <property type="entry name" value="Ser/Thr_Proteases_Immune/Dev"/>
</dbReference>
<feature type="domain" description="Clip" evidence="15">
    <location>
        <begin position="24"/>
        <end position="73"/>
    </location>
</feature>
<dbReference type="PROSITE" id="PS51888">
    <property type="entry name" value="CLIP"/>
    <property type="match status" value="1"/>
</dbReference>
<dbReference type="InterPro" id="IPR018114">
    <property type="entry name" value="TRYPSIN_HIS"/>
</dbReference>
<keyword evidence="8" id="KW-0391">Immunity</keyword>
<keyword evidence="3" id="KW-0399">Innate immunity</keyword>
<dbReference type="AlphaFoldDB" id="A0A084VB53"/>
<keyword evidence="7 12" id="KW-0720">Serine protease</keyword>
<evidence type="ECO:0000256" key="13">
    <source>
        <dbReference type="RuleBase" id="RU366078"/>
    </source>
</evidence>
<dbReference type="InterPro" id="IPR033116">
    <property type="entry name" value="TRYPSIN_SER"/>
</dbReference>
<evidence type="ECO:0000256" key="7">
    <source>
        <dbReference type="ARBA" id="ARBA00022825"/>
    </source>
</evidence>
<dbReference type="EMBL" id="KE524276">
    <property type="protein sequence ID" value="KFB35197.1"/>
    <property type="molecule type" value="Genomic_DNA"/>
</dbReference>
<evidence type="ECO:0000256" key="10">
    <source>
        <dbReference type="ARBA" id="ARBA00023180"/>
    </source>
</evidence>
<dbReference type="STRING" id="74873.A0A084VB53"/>
<dbReference type="PROSITE" id="PS50240">
    <property type="entry name" value="TRYPSIN_DOM"/>
    <property type="match status" value="1"/>
</dbReference>
<evidence type="ECO:0000256" key="4">
    <source>
        <dbReference type="ARBA" id="ARBA00022670"/>
    </source>
</evidence>
<dbReference type="EMBL" id="ATLV01005282">
    <property type="status" value="NOT_ANNOTATED_CDS"/>
    <property type="molecule type" value="Genomic_DNA"/>
</dbReference>
<dbReference type="GO" id="GO:0045087">
    <property type="term" value="P:innate immune response"/>
    <property type="evidence" value="ECO:0007669"/>
    <property type="project" value="UniProtKB-KW"/>
</dbReference>
<dbReference type="InterPro" id="IPR038565">
    <property type="entry name" value="CLIP_sf"/>
</dbReference>
<dbReference type="Proteomes" id="UP000030765">
    <property type="component" value="Unassembled WGS sequence"/>
</dbReference>
<dbReference type="PANTHER" id="PTHR24256">
    <property type="entry name" value="TRYPTASE-RELATED"/>
    <property type="match status" value="1"/>
</dbReference>
<evidence type="ECO:0000259" key="15">
    <source>
        <dbReference type="PROSITE" id="PS51888"/>
    </source>
</evidence>
<evidence type="ECO:0000256" key="6">
    <source>
        <dbReference type="ARBA" id="ARBA00022801"/>
    </source>
</evidence>
<dbReference type="GO" id="GO:0006508">
    <property type="term" value="P:proteolysis"/>
    <property type="evidence" value="ECO:0007669"/>
    <property type="project" value="UniProtKB-KW"/>
</dbReference>
<dbReference type="Pfam" id="PF12032">
    <property type="entry name" value="CLIP"/>
    <property type="match status" value="1"/>
</dbReference>
<dbReference type="VEuPathDB" id="VectorBase:ASIC001193"/>
<dbReference type="OrthoDB" id="547031at2759"/>
<evidence type="ECO:0000313" key="18">
    <source>
        <dbReference type="Proteomes" id="UP000030765"/>
    </source>
</evidence>
<evidence type="ECO:0000256" key="2">
    <source>
        <dbReference type="ARBA" id="ARBA00022525"/>
    </source>
</evidence>
<keyword evidence="2 13" id="KW-0964">Secreted</keyword>
<keyword evidence="10" id="KW-0325">Glycoprotein</keyword>
<proteinExistence type="inferred from homology"/>
<feature type="signal peptide" evidence="13">
    <location>
        <begin position="1"/>
        <end position="18"/>
    </location>
</feature>
<gene>
    <name evidence="16" type="ORF">ZHAS_00001193</name>
</gene>
<name>A0A084VB53_ANOSI</name>
<evidence type="ECO:0000256" key="12">
    <source>
        <dbReference type="RuleBase" id="RU363034"/>
    </source>
</evidence>
<dbReference type="InterPro" id="IPR001314">
    <property type="entry name" value="Peptidase_S1A"/>
</dbReference>
<evidence type="ECO:0000256" key="8">
    <source>
        <dbReference type="ARBA" id="ARBA00022859"/>
    </source>
</evidence>
<dbReference type="PROSITE" id="PS00134">
    <property type="entry name" value="TRYPSIN_HIS"/>
    <property type="match status" value="1"/>
</dbReference>
<evidence type="ECO:0000256" key="9">
    <source>
        <dbReference type="ARBA" id="ARBA00023157"/>
    </source>
</evidence>
<dbReference type="OMA" id="DTEIRCA"/>
<dbReference type="CDD" id="cd00190">
    <property type="entry name" value="Tryp_SPc"/>
    <property type="match status" value="1"/>
</dbReference>
<dbReference type="SUPFAM" id="SSF50494">
    <property type="entry name" value="Trypsin-like serine proteases"/>
    <property type="match status" value="1"/>
</dbReference>
<evidence type="ECO:0000313" key="16">
    <source>
        <dbReference type="EMBL" id="KFB35197.1"/>
    </source>
</evidence>
<evidence type="ECO:0000256" key="1">
    <source>
        <dbReference type="ARBA" id="ARBA00004613"/>
    </source>
</evidence>
<dbReference type="Pfam" id="PF00089">
    <property type="entry name" value="Trypsin"/>
    <property type="match status" value="1"/>
</dbReference>